<gene>
    <name evidence="2" type="ORF">PAXRUDRAFT_800480</name>
</gene>
<evidence type="ECO:0000256" key="1">
    <source>
        <dbReference type="SAM" id="SignalP"/>
    </source>
</evidence>
<dbReference type="Proteomes" id="UP000054538">
    <property type="component" value="Unassembled WGS sequence"/>
</dbReference>
<proteinExistence type="predicted"/>
<name>A0A0D0DX00_9AGAM</name>
<feature type="signal peptide" evidence="1">
    <location>
        <begin position="1"/>
        <end position="21"/>
    </location>
</feature>
<reference evidence="2 3" key="1">
    <citation type="submission" date="2014-04" db="EMBL/GenBank/DDBJ databases">
        <authorList>
            <consortium name="DOE Joint Genome Institute"/>
            <person name="Kuo A."/>
            <person name="Kohler A."/>
            <person name="Jargeat P."/>
            <person name="Nagy L.G."/>
            <person name="Floudas D."/>
            <person name="Copeland A."/>
            <person name="Barry K.W."/>
            <person name="Cichocki N."/>
            <person name="Veneault-Fourrey C."/>
            <person name="LaButti K."/>
            <person name="Lindquist E.A."/>
            <person name="Lipzen A."/>
            <person name="Lundell T."/>
            <person name="Morin E."/>
            <person name="Murat C."/>
            <person name="Sun H."/>
            <person name="Tunlid A."/>
            <person name="Henrissat B."/>
            <person name="Grigoriev I.V."/>
            <person name="Hibbett D.S."/>
            <person name="Martin F."/>
            <person name="Nordberg H.P."/>
            <person name="Cantor M.N."/>
            <person name="Hua S.X."/>
        </authorList>
    </citation>
    <scope>NUCLEOTIDE SEQUENCE [LARGE SCALE GENOMIC DNA]</scope>
    <source>
        <strain evidence="2 3">Ve08.2h10</strain>
    </source>
</reference>
<keyword evidence="3" id="KW-1185">Reference proteome</keyword>
<dbReference type="HOGENOM" id="CLU_1434869_0_0_1"/>
<keyword evidence="1" id="KW-0732">Signal</keyword>
<organism evidence="2 3">
    <name type="scientific">Paxillus rubicundulus Ve08.2h10</name>
    <dbReference type="NCBI Taxonomy" id="930991"/>
    <lineage>
        <taxon>Eukaryota</taxon>
        <taxon>Fungi</taxon>
        <taxon>Dikarya</taxon>
        <taxon>Basidiomycota</taxon>
        <taxon>Agaricomycotina</taxon>
        <taxon>Agaricomycetes</taxon>
        <taxon>Agaricomycetidae</taxon>
        <taxon>Boletales</taxon>
        <taxon>Paxilineae</taxon>
        <taxon>Paxillaceae</taxon>
        <taxon>Paxillus</taxon>
    </lineage>
</organism>
<reference evidence="3" key="2">
    <citation type="submission" date="2015-01" db="EMBL/GenBank/DDBJ databases">
        <title>Evolutionary Origins and Diversification of the Mycorrhizal Mutualists.</title>
        <authorList>
            <consortium name="DOE Joint Genome Institute"/>
            <consortium name="Mycorrhizal Genomics Consortium"/>
            <person name="Kohler A."/>
            <person name="Kuo A."/>
            <person name="Nagy L.G."/>
            <person name="Floudas D."/>
            <person name="Copeland A."/>
            <person name="Barry K.W."/>
            <person name="Cichocki N."/>
            <person name="Veneault-Fourrey C."/>
            <person name="LaButti K."/>
            <person name="Lindquist E.A."/>
            <person name="Lipzen A."/>
            <person name="Lundell T."/>
            <person name="Morin E."/>
            <person name="Murat C."/>
            <person name="Riley R."/>
            <person name="Ohm R."/>
            <person name="Sun H."/>
            <person name="Tunlid A."/>
            <person name="Henrissat B."/>
            <person name="Grigoriev I.V."/>
            <person name="Hibbett D.S."/>
            <person name="Martin F."/>
        </authorList>
    </citation>
    <scope>NUCLEOTIDE SEQUENCE [LARGE SCALE GENOMIC DNA]</scope>
    <source>
        <strain evidence="3">Ve08.2h10</strain>
    </source>
</reference>
<accession>A0A0D0DX00</accession>
<feature type="chain" id="PRO_5002209289" evidence="1">
    <location>
        <begin position="22"/>
        <end position="189"/>
    </location>
</feature>
<evidence type="ECO:0000313" key="2">
    <source>
        <dbReference type="EMBL" id="KIK90769.1"/>
    </source>
</evidence>
<sequence length="189" mass="21236">MPKAWAAVRILLSVPSWNTLAAFSKCDSCLSSKRESVDARFRGCAFARRGIRVISKSSWGQSLGWLKQSSNGATVCHQCDCLFQTKVMLSTHIFYYARHRTQNPSKTHAGTGYIRGPDEFIFWGTVNLWDLWDLGDLMPQTPLLDPYATPVASTAQIFTKENRNHIIDTIVRNTQTTSSDRCGVLLSEM</sequence>
<dbReference type="EMBL" id="KN825474">
    <property type="protein sequence ID" value="KIK90769.1"/>
    <property type="molecule type" value="Genomic_DNA"/>
</dbReference>
<dbReference type="AlphaFoldDB" id="A0A0D0DX00"/>
<evidence type="ECO:0000313" key="3">
    <source>
        <dbReference type="Proteomes" id="UP000054538"/>
    </source>
</evidence>
<dbReference type="InParanoid" id="A0A0D0DX00"/>
<protein>
    <submittedName>
        <fullName evidence="2">Unplaced genomic scaffold scaffold_652, whole genome shotgun sequence</fullName>
    </submittedName>
</protein>